<evidence type="ECO:0000256" key="4">
    <source>
        <dbReference type="ARBA" id="ARBA00020268"/>
    </source>
</evidence>
<feature type="transmembrane region" description="Helical" evidence="13">
    <location>
        <begin position="254"/>
        <end position="279"/>
    </location>
</feature>
<organism evidence="14 15">
    <name type="scientific">Hydrogeniiclostridium mannosilyticum</name>
    <dbReference type="NCBI Taxonomy" id="2764322"/>
    <lineage>
        <taxon>Bacteria</taxon>
        <taxon>Bacillati</taxon>
        <taxon>Bacillota</taxon>
        <taxon>Clostridia</taxon>
        <taxon>Eubacteriales</taxon>
        <taxon>Acutalibacteraceae</taxon>
        <taxon>Hydrogeniiclostridium</taxon>
    </lineage>
</organism>
<evidence type="ECO:0000256" key="13">
    <source>
        <dbReference type="SAM" id="Phobius"/>
    </source>
</evidence>
<dbReference type="PIRSF" id="PIRSF006603">
    <property type="entry name" value="DinF"/>
    <property type="match status" value="1"/>
</dbReference>
<dbReference type="Pfam" id="PF01554">
    <property type="entry name" value="MatE"/>
    <property type="match status" value="2"/>
</dbReference>
<evidence type="ECO:0000256" key="1">
    <source>
        <dbReference type="ARBA" id="ARBA00003408"/>
    </source>
</evidence>
<dbReference type="InterPro" id="IPR050222">
    <property type="entry name" value="MATE_MdtK"/>
</dbReference>
<comment type="function">
    <text evidence="1">Multidrug efflux pump.</text>
</comment>
<feature type="transmembrane region" description="Helical" evidence="13">
    <location>
        <begin position="18"/>
        <end position="39"/>
    </location>
</feature>
<keyword evidence="15" id="KW-1185">Reference proteome</keyword>
<feature type="transmembrane region" description="Helical" evidence="13">
    <location>
        <begin position="373"/>
        <end position="397"/>
    </location>
</feature>
<evidence type="ECO:0000313" key="14">
    <source>
        <dbReference type="EMBL" id="RAQ29864.1"/>
    </source>
</evidence>
<keyword evidence="5" id="KW-0813">Transport</keyword>
<keyword evidence="8 13" id="KW-0812">Transmembrane</keyword>
<evidence type="ECO:0000256" key="9">
    <source>
        <dbReference type="ARBA" id="ARBA00022989"/>
    </source>
</evidence>
<feature type="transmembrane region" description="Helical" evidence="13">
    <location>
        <begin position="331"/>
        <end position="353"/>
    </location>
</feature>
<keyword evidence="7" id="KW-1003">Cell membrane</keyword>
<dbReference type="AlphaFoldDB" id="A0A328UIN5"/>
<feature type="transmembrane region" description="Helical" evidence="13">
    <location>
        <begin position="104"/>
        <end position="127"/>
    </location>
</feature>
<evidence type="ECO:0000256" key="5">
    <source>
        <dbReference type="ARBA" id="ARBA00022448"/>
    </source>
</evidence>
<accession>A0A328UIN5</accession>
<feature type="transmembrane region" description="Helical" evidence="13">
    <location>
        <begin position="176"/>
        <end position="200"/>
    </location>
</feature>
<dbReference type="InterPro" id="IPR002528">
    <property type="entry name" value="MATE_fam"/>
</dbReference>
<keyword evidence="6" id="KW-0050">Antiport</keyword>
<evidence type="ECO:0000256" key="2">
    <source>
        <dbReference type="ARBA" id="ARBA00004651"/>
    </source>
</evidence>
<comment type="similarity">
    <text evidence="3">Belongs to the multi antimicrobial extrusion (MATE) (TC 2.A.66.1) family.</text>
</comment>
<reference evidence="14 15" key="1">
    <citation type="submission" date="2018-06" db="EMBL/GenBank/DDBJ databases">
        <title>Noncontiguous genome sequence of Ruminococcaceae bacterium ASD2818.</title>
        <authorList>
            <person name="Chaplin A.V."/>
            <person name="Sokolova S.R."/>
            <person name="Kochetkova T.O."/>
            <person name="Goltsov A.Y."/>
            <person name="Trofimov D.Y."/>
            <person name="Efimov B.A."/>
        </authorList>
    </citation>
    <scope>NUCLEOTIDE SEQUENCE [LARGE SCALE GENOMIC DNA]</scope>
    <source>
        <strain evidence="14 15">ASD2818</strain>
    </source>
</reference>
<keyword evidence="11 13" id="KW-0472">Membrane</keyword>
<dbReference type="GO" id="GO:0005886">
    <property type="term" value="C:plasma membrane"/>
    <property type="evidence" value="ECO:0007669"/>
    <property type="project" value="UniProtKB-SubCell"/>
</dbReference>
<sequence length="469" mass="50983">MAQETTTNKMGTVPVRRLMLTMGVPMILSMALQALYNIVDSFFVSSMPGTAEIPNMGDYAVNALTLAFPVQMLMVAVGVGTGVGINALLSRSIGQGEREKGSQIAGNAVFLGICTYIVFLLFGLFGVDAYLATQTNDPVVIGMGSSYLKICSVLSIGVILYMIYEKLLQATGRTLPSTIAQVAGALVNIILDPIMIFGYFGCPAMGVDGAAYATVIGQFVSFFLDFIFHSIYNRKDIDTHLRYLRPRLQVIRRIYAIGFPAIVMQALTSFMTYGVNIILGLISIEAVTAYGVYYKIQQFVFFAAFGMNNAMIPVIAFNYGKQDQARLRAGIRYGMLYTLVIMAVGAVGLQLFAPQLIGIFPLLAETQELCMKALRIITLSYLFVGANVAFQGIFQALGCGVRSLVVSLLRLIVVALPLAWLFTLLPNAQDMVWWAFPVAEAAALAVALVFMKQISARFLHKREPADGAA</sequence>
<feature type="transmembrane region" description="Helical" evidence="13">
    <location>
        <begin position="147"/>
        <end position="164"/>
    </location>
</feature>
<gene>
    <name evidence="14" type="ORF">DPQ25_06135</name>
</gene>
<proteinExistence type="inferred from homology"/>
<evidence type="ECO:0000256" key="8">
    <source>
        <dbReference type="ARBA" id="ARBA00022692"/>
    </source>
</evidence>
<dbReference type="GO" id="GO:0006811">
    <property type="term" value="P:monoatomic ion transport"/>
    <property type="evidence" value="ECO:0007669"/>
    <property type="project" value="UniProtKB-KW"/>
</dbReference>
<feature type="transmembrane region" description="Helical" evidence="13">
    <location>
        <begin position="299"/>
        <end position="319"/>
    </location>
</feature>
<evidence type="ECO:0000256" key="7">
    <source>
        <dbReference type="ARBA" id="ARBA00022475"/>
    </source>
</evidence>
<dbReference type="PANTHER" id="PTHR43298">
    <property type="entry name" value="MULTIDRUG RESISTANCE PROTEIN NORM-RELATED"/>
    <property type="match status" value="1"/>
</dbReference>
<feature type="transmembrane region" description="Helical" evidence="13">
    <location>
        <begin position="404"/>
        <end position="425"/>
    </location>
</feature>
<evidence type="ECO:0000313" key="15">
    <source>
        <dbReference type="Proteomes" id="UP000249377"/>
    </source>
</evidence>
<feature type="transmembrane region" description="Helical" evidence="13">
    <location>
        <begin position="59"/>
        <end position="83"/>
    </location>
</feature>
<evidence type="ECO:0000256" key="3">
    <source>
        <dbReference type="ARBA" id="ARBA00010199"/>
    </source>
</evidence>
<feature type="transmembrane region" description="Helical" evidence="13">
    <location>
        <begin position="212"/>
        <end position="233"/>
    </location>
</feature>
<dbReference type="Proteomes" id="UP000249377">
    <property type="component" value="Unassembled WGS sequence"/>
</dbReference>
<dbReference type="GO" id="GO:0015297">
    <property type="term" value="F:antiporter activity"/>
    <property type="evidence" value="ECO:0007669"/>
    <property type="project" value="UniProtKB-KW"/>
</dbReference>
<evidence type="ECO:0000256" key="10">
    <source>
        <dbReference type="ARBA" id="ARBA00023065"/>
    </source>
</evidence>
<protein>
    <recommendedName>
        <fullName evidence="4">Probable multidrug resistance protein NorM</fullName>
    </recommendedName>
    <alternativeName>
        <fullName evidence="12">Multidrug-efflux transporter</fullName>
    </alternativeName>
</protein>
<dbReference type="PANTHER" id="PTHR43298:SF2">
    <property type="entry name" value="FMN_FAD EXPORTER YEEO-RELATED"/>
    <property type="match status" value="1"/>
</dbReference>
<dbReference type="RefSeq" id="WP_112332280.1">
    <property type="nucleotide sequence ID" value="NZ_JADPHD010000005.1"/>
</dbReference>
<dbReference type="GO" id="GO:0042910">
    <property type="term" value="F:xenobiotic transmembrane transporter activity"/>
    <property type="evidence" value="ECO:0007669"/>
    <property type="project" value="InterPro"/>
</dbReference>
<evidence type="ECO:0000256" key="11">
    <source>
        <dbReference type="ARBA" id="ARBA00023136"/>
    </source>
</evidence>
<dbReference type="EMBL" id="QLYR01000002">
    <property type="protein sequence ID" value="RAQ29864.1"/>
    <property type="molecule type" value="Genomic_DNA"/>
</dbReference>
<comment type="caution">
    <text evidence="14">The sequence shown here is derived from an EMBL/GenBank/DDBJ whole genome shotgun (WGS) entry which is preliminary data.</text>
</comment>
<feature type="transmembrane region" description="Helical" evidence="13">
    <location>
        <begin position="431"/>
        <end position="451"/>
    </location>
</feature>
<comment type="subcellular location">
    <subcellularLocation>
        <location evidence="2">Cell membrane</location>
        <topology evidence="2">Multi-pass membrane protein</topology>
    </subcellularLocation>
</comment>
<evidence type="ECO:0000256" key="12">
    <source>
        <dbReference type="ARBA" id="ARBA00031636"/>
    </source>
</evidence>
<dbReference type="InterPro" id="IPR048279">
    <property type="entry name" value="MdtK-like"/>
</dbReference>
<keyword evidence="10" id="KW-0406">Ion transport</keyword>
<dbReference type="NCBIfam" id="TIGR00797">
    <property type="entry name" value="matE"/>
    <property type="match status" value="1"/>
</dbReference>
<name>A0A328UIN5_9FIRM</name>
<keyword evidence="9 13" id="KW-1133">Transmembrane helix</keyword>
<evidence type="ECO:0000256" key="6">
    <source>
        <dbReference type="ARBA" id="ARBA00022449"/>
    </source>
</evidence>